<name>A0ABW3F9D9_9PROT</name>
<gene>
    <name evidence="2" type="ORF">ACFQ1Z_07525</name>
</gene>
<evidence type="ECO:0000313" key="2">
    <source>
        <dbReference type="EMBL" id="MFD0913391.1"/>
    </source>
</evidence>
<reference evidence="3" key="1">
    <citation type="journal article" date="2019" name="Int. J. Syst. Evol. Microbiol.">
        <title>The Global Catalogue of Microorganisms (GCM) 10K type strain sequencing project: providing services to taxonomists for standard genome sequencing and annotation.</title>
        <authorList>
            <consortium name="The Broad Institute Genomics Platform"/>
            <consortium name="The Broad Institute Genome Sequencing Center for Infectious Disease"/>
            <person name="Wu L."/>
            <person name="Ma J."/>
        </authorList>
    </citation>
    <scope>NUCLEOTIDE SEQUENCE [LARGE SCALE GENOMIC DNA]</scope>
    <source>
        <strain evidence="3">CCUG 58412</strain>
    </source>
</reference>
<keyword evidence="3" id="KW-1185">Reference proteome</keyword>
<protein>
    <submittedName>
        <fullName evidence="2">Uncharacterized protein</fullName>
    </submittedName>
</protein>
<evidence type="ECO:0000256" key="1">
    <source>
        <dbReference type="SAM" id="SignalP"/>
    </source>
</evidence>
<feature type="chain" id="PRO_5047305007" evidence="1">
    <location>
        <begin position="18"/>
        <end position="118"/>
    </location>
</feature>
<dbReference type="RefSeq" id="WP_379056739.1">
    <property type="nucleotide sequence ID" value="NZ_JBHTKB010000001.1"/>
</dbReference>
<accession>A0ABW3F9D9</accession>
<comment type="caution">
    <text evidence="2">The sequence shown here is derived from an EMBL/GenBank/DDBJ whole genome shotgun (WGS) entry which is preliminary data.</text>
</comment>
<feature type="signal peptide" evidence="1">
    <location>
        <begin position="1"/>
        <end position="17"/>
    </location>
</feature>
<dbReference type="Proteomes" id="UP001597128">
    <property type="component" value="Unassembled WGS sequence"/>
</dbReference>
<dbReference type="EMBL" id="JBHTKB010000001">
    <property type="protein sequence ID" value="MFD0913391.1"/>
    <property type="molecule type" value="Genomic_DNA"/>
</dbReference>
<keyword evidence="1" id="KW-0732">Signal</keyword>
<sequence>MKKYLLLLMFINFSAFANEAGTQTPPNQATNKNKEFNVKLDDSYEIFTSKTKGGTVYYLHCKNNTLQCGYNWDELCEGGKAVAANPLGAPLPDRGNVPTTTNDPDIGLLRIFMCVDKN</sequence>
<proteinExistence type="predicted"/>
<evidence type="ECO:0000313" key="3">
    <source>
        <dbReference type="Proteomes" id="UP001597128"/>
    </source>
</evidence>
<organism evidence="2 3">
    <name type="scientific">Methylophilus luteus</name>
    <dbReference type="NCBI Taxonomy" id="640108"/>
    <lineage>
        <taxon>Bacteria</taxon>
        <taxon>Pseudomonadati</taxon>
        <taxon>Pseudomonadota</taxon>
        <taxon>Betaproteobacteria</taxon>
        <taxon>Nitrosomonadales</taxon>
        <taxon>Methylophilaceae</taxon>
        <taxon>Methylophilus</taxon>
    </lineage>
</organism>